<keyword evidence="1" id="KW-1133">Transmembrane helix</keyword>
<feature type="transmembrane region" description="Helical" evidence="1">
    <location>
        <begin position="91"/>
        <end position="110"/>
    </location>
</feature>
<keyword evidence="3" id="KW-1185">Reference proteome</keyword>
<dbReference type="Proteomes" id="UP001519504">
    <property type="component" value="Unassembled WGS sequence"/>
</dbReference>
<keyword evidence="1" id="KW-0812">Transmembrane</keyword>
<comment type="caution">
    <text evidence="2">The sequence shown here is derived from an EMBL/GenBank/DDBJ whole genome shotgun (WGS) entry which is preliminary data.</text>
</comment>
<feature type="transmembrane region" description="Helical" evidence="1">
    <location>
        <begin position="20"/>
        <end position="43"/>
    </location>
</feature>
<protein>
    <submittedName>
        <fullName evidence="2">Uncharacterized protein</fullName>
    </submittedName>
</protein>
<evidence type="ECO:0000313" key="2">
    <source>
        <dbReference type="EMBL" id="MBS9338085.1"/>
    </source>
</evidence>
<keyword evidence="1" id="KW-0472">Membrane</keyword>
<evidence type="ECO:0000256" key="1">
    <source>
        <dbReference type="SAM" id="Phobius"/>
    </source>
</evidence>
<gene>
    <name evidence="2" type="ORF">G6R29_00340</name>
</gene>
<sequence length="112" mass="12336">MSWPFIFQALSSIGEHPFSLFTFGVFISQIISNVPAGALLAPFTSHINALYLALSVGGFGTLVASLANLLAYRQVKANQSRQTTMQFFKTFTGYNVLFLILGFALSYLYILL</sequence>
<name>A0ABS5QY57_9LACO</name>
<feature type="transmembrane region" description="Helical" evidence="1">
    <location>
        <begin position="49"/>
        <end position="70"/>
    </location>
</feature>
<reference evidence="2 3" key="1">
    <citation type="submission" date="2020-02" db="EMBL/GenBank/DDBJ databases">
        <title>Fructobacillus sp. isolated from paper mulberry of Taiwan.</title>
        <authorList>
            <person name="Lin S.-T."/>
        </authorList>
    </citation>
    <scope>NUCLEOTIDE SEQUENCE [LARGE SCALE GENOMIC DNA]</scope>
    <source>
        <strain evidence="2 3">M2-14</strain>
    </source>
</reference>
<organism evidence="2 3">
    <name type="scientific">Fructobacillus broussonetiae</name>
    <dbReference type="NCBI Taxonomy" id="2713173"/>
    <lineage>
        <taxon>Bacteria</taxon>
        <taxon>Bacillati</taxon>
        <taxon>Bacillota</taxon>
        <taxon>Bacilli</taxon>
        <taxon>Lactobacillales</taxon>
        <taxon>Lactobacillaceae</taxon>
        <taxon>Fructobacillus</taxon>
    </lineage>
</organism>
<dbReference type="RefSeq" id="WP_213808372.1">
    <property type="nucleotide sequence ID" value="NZ_JAAMFK010000001.1"/>
</dbReference>
<dbReference type="EMBL" id="JAAMFK010000001">
    <property type="protein sequence ID" value="MBS9338085.1"/>
    <property type="molecule type" value="Genomic_DNA"/>
</dbReference>
<accession>A0ABS5QY57</accession>
<evidence type="ECO:0000313" key="3">
    <source>
        <dbReference type="Proteomes" id="UP001519504"/>
    </source>
</evidence>
<proteinExistence type="predicted"/>